<name>A0A401UMJ1_9CLOT</name>
<keyword evidence="2" id="KW-1185">Reference proteome</keyword>
<dbReference type="AlphaFoldDB" id="A0A401UMJ1"/>
<evidence type="ECO:0000313" key="1">
    <source>
        <dbReference type="EMBL" id="GCD10750.1"/>
    </source>
</evidence>
<dbReference type="EMBL" id="BHYK01000012">
    <property type="protein sequence ID" value="GCD10750.1"/>
    <property type="molecule type" value="Genomic_DNA"/>
</dbReference>
<evidence type="ECO:0000313" key="2">
    <source>
        <dbReference type="Proteomes" id="UP000287872"/>
    </source>
</evidence>
<dbReference type="Proteomes" id="UP000287872">
    <property type="component" value="Unassembled WGS sequence"/>
</dbReference>
<organism evidence="1 2">
    <name type="scientific">Clostridium tagluense</name>
    <dbReference type="NCBI Taxonomy" id="360422"/>
    <lineage>
        <taxon>Bacteria</taxon>
        <taxon>Bacillati</taxon>
        <taxon>Bacillota</taxon>
        <taxon>Clostridia</taxon>
        <taxon>Eubacteriales</taxon>
        <taxon>Clostridiaceae</taxon>
        <taxon>Clostridium</taxon>
    </lineage>
</organism>
<protein>
    <submittedName>
        <fullName evidence="1">Uncharacterized protein</fullName>
    </submittedName>
</protein>
<gene>
    <name evidence="1" type="ORF">Ctaglu_23730</name>
</gene>
<accession>A0A401UMJ1</accession>
<proteinExistence type="predicted"/>
<dbReference type="OrthoDB" id="1912737at2"/>
<reference evidence="1 2" key="1">
    <citation type="submission" date="2018-11" db="EMBL/GenBank/DDBJ databases">
        <title>Genome sequencing and assembly of Clostridium tagluense strain A121.</title>
        <authorList>
            <person name="Murakami T."/>
            <person name="Segawa T."/>
            <person name="Shcherbakova V.A."/>
            <person name="Mori H."/>
            <person name="Yoshimura Y."/>
        </authorList>
    </citation>
    <scope>NUCLEOTIDE SEQUENCE [LARGE SCALE GENOMIC DNA]</scope>
    <source>
        <strain evidence="1 2">A121</strain>
    </source>
</reference>
<comment type="caution">
    <text evidence="1">The sequence shown here is derived from an EMBL/GenBank/DDBJ whole genome shotgun (WGS) entry which is preliminary data.</text>
</comment>
<sequence length="126" mass="14558">MSNTQLFQSKKELVGFISEYLIKHDDTIAIIKKDLRKDLIKSLLINEDFNVFKDLSDSDENVLFLIKTGDKEGKNLSLKICDAHNKNTKAFKMVDIDNILIVDNLITKDEAKSITYYKEITKMKLQ</sequence>
<dbReference type="RefSeq" id="WP_125001934.1">
    <property type="nucleotide sequence ID" value="NZ_BHYK01000012.1"/>
</dbReference>